<dbReference type="RefSeq" id="WP_303903568.1">
    <property type="nucleotide sequence ID" value="NZ_DYXC01000059.1"/>
</dbReference>
<dbReference type="InterPro" id="IPR036291">
    <property type="entry name" value="NAD(P)-bd_dom_sf"/>
</dbReference>
<dbReference type="PRINTS" id="PR00081">
    <property type="entry name" value="GDHRDH"/>
</dbReference>
<dbReference type="Gene3D" id="3.40.50.720">
    <property type="entry name" value="NAD(P)-binding Rossmann-like Domain"/>
    <property type="match status" value="1"/>
</dbReference>
<dbReference type="PROSITE" id="PS00061">
    <property type="entry name" value="ADH_SHORT"/>
    <property type="match status" value="1"/>
</dbReference>
<keyword evidence="2" id="KW-0560">Oxidoreductase</keyword>
<dbReference type="PANTHER" id="PTHR42760">
    <property type="entry name" value="SHORT-CHAIN DEHYDROGENASES/REDUCTASES FAMILY MEMBER"/>
    <property type="match status" value="1"/>
</dbReference>
<proteinExistence type="inferred from homology"/>
<dbReference type="InterPro" id="IPR020904">
    <property type="entry name" value="Sc_DH/Rdtase_CS"/>
</dbReference>
<dbReference type="AlphaFoldDB" id="A0A921K716"/>
<dbReference type="GO" id="GO:0006633">
    <property type="term" value="P:fatty acid biosynthetic process"/>
    <property type="evidence" value="ECO:0007669"/>
    <property type="project" value="TreeGrafter"/>
</dbReference>
<reference evidence="3" key="2">
    <citation type="submission" date="2021-09" db="EMBL/GenBank/DDBJ databases">
        <authorList>
            <person name="Gilroy R."/>
        </authorList>
    </citation>
    <scope>NUCLEOTIDE SEQUENCE</scope>
    <source>
        <strain evidence="3">ChiHjej13B12-14962</strain>
    </source>
</reference>
<name>A0A921K716_9MICC</name>
<organism evidence="3 4">
    <name type="scientific">Enteractinococcus helveticum</name>
    <dbReference type="NCBI Taxonomy" id="1837282"/>
    <lineage>
        <taxon>Bacteria</taxon>
        <taxon>Bacillati</taxon>
        <taxon>Actinomycetota</taxon>
        <taxon>Actinomycetes</taxon>
        <taxon>Micrococcales</taxon>
        <taxon>Micrococcaceae</taxon>
    </lineage>
</organism>
<dbReference type="PRINTS" id="PR00080">
    <property type="entry name" value="SDRFAMILY"/>
</dbReference>
<dbReference type="Proteomes" id="UP000703315">
    <property type="component" value="Unassembled WGS sequence"/>
</dbReference>
<dbReference type="GO" id="GO:0016616">
    <property type="term" value="F:oxidoreductase activity, acting on the CH-OH group of donors, NAD or NADP as acceptor"/>
    <property type="evidence" value="ECO:0007669"/>
    <property type="project" value="TreeGrafter"/>
</dbReference>
<gene>
    <name evidence="3" type="ORF">K8V32_04565</name>
</gene>
<dbReference type="Pfam" id="PF13561">
    <property type="entry name" value="adh_short_C2"/>
    <property type="match status" value="1"/>
</dbReference>
<protein>
    <submittedName>
        <fullName evidence="3">SDR family oxidoreductase</fullName>
    </submittedName>
</protein>
<evidence type="ECO:0000313" key="4">
    <source>
        <dbReference type="Proteomes" id="UP000703315"/>
    </source>
</evidence>
<comment type="similarity">
    <text evidence="1">Belongs to the short-chain dehydrogenases/reductases (SDR) family.</text>
</comment>
<evidence type="ECO:0000256" key="2">
    <source>
        <dbReference type="ARBA" id="ARBA00023002"/>
    </source>
</evidence>
<reference evidence="3" key="1">
    <citation type="journal article" date="2021" name="PeerJ">
        <title>Extensive microbial diversity within the chicken gut microbiome revealed by metagenomics and culture.</title>
        <authorList>
            <person name="Gilroy R."/>
            <person name="Ravi A."/>
            <person name="Getino M."/>
            <person name="Pursley I."/>
            <person name="Horton D.L."/>
            <person name="Alikhan N.F."/>
            <person name="Baker D."/>
            <person name="Gharbi K."/>
            <person name="Hall N."/>
            <person name="Watson M."/>
            <person name="Adriaenssens E.M."/>
            <person name="Foster-Nyarko E."/>
            <person name="Jarju S."/>
            <person name="Secka A."/>
            <person name="Antonio M."/>
            <person name="Oren A."/>
            <person name="Chaudhuri R.R."/>
            <person name="La Ragione R."/>
            <person name="Hildebrand F."/>
            <person name="Pallen M.J."/>
        </authorList>
    </citation>
    <scope>NUCLEOTIDE SEQUENCE</scope>
    <source>
        <strain evidence="3">ChiHjej13B12-14962</strain>
    </source>
</reference>
<dbReference type="PANTHER" id="PTHR42760:SF133">
    <property type="entry name" value="3-OXOACYL-[ACYL-CARRIER-PROTEIN] REDUCTASE"/>
    <property type="match status" value="1"/>
</dbReference>
<comment type="caution">
    <text evidence="3">The sequence shown here is derived from an EMBL/GenBank/DDBJ whole genome shotgun (WGS) entry which is preliminary data.</text>
</comment>
<dbReference type="FunFam" id="3.40.50.720:FF:000084">
    <property type="entry name" value="Short-chain dehydrogenase reductase"/>
    <property type="match status" value="1"/>
</dbReference>
<dbReference type="SUPFAM" id="SSF51735">
    <property type="entry name" value="NAD(P)-binding Rossmann-fold domains"/>
    <property type="match status" value="1"/>
</dbReference>
<dbReference type="InterPro" id="IPR002347">
    <property type="entry name" value="SDR_fam"/>
</dbReference>
<dbReference type="GO" id="GO:0048038">
    <property type="term" value="F:quinone binding"/>
    <property type="evidence" value="ECO:0007669"/>
    <property type="project" value="TreeGrafter"/>
</dbReference>
<dbReference type="EMBL" id="DYXC01000059">
    <property type="protein sequence ID" value="HJF14063.1"/>
    <property type="molecule type" value="Genomic_DNA"/>
</dbReference>
<evidence type="ECO:0000256" key="1">
    <source>
        <dbReference type="ARBA" id="ARBA00006484"/>
    </source>
</evidence>
<sequence length="258" mass="27229">MANTHDHATGQPRAIAQRLSGTCAIVTGAAQGIGRAIADRLAAEGSHVVCLDVHEMAAPVVQGQEFHFCDVTDVHQVQDVVANVLAEHGGVDILVNNAGLLEQARSLRDVTSEQLHQYFDTNAVGPMLMVQAAYDALITSTWRGRVINIASRTFFTGSSRQPAYVASKGALLGLTRVMAHELGEYGVTVNAVVPSQIASPGTRRYTSDEAFASTMGRQAIREFVTGDDVAGSVAFLASPDGTMMTGQTVVCDGGGLMR</sequence>
<accession>A0A921K716</accession>
<dbReference type="CDD" id="cd05233">
    <property type="entry name" value="SDR_c"/>
    <property type="match status" value="1"/>
</dbReference>
<evidence type="ECO:0000313" key="3">
    <source>
        <dbReference type="EMBL" id="HJF14063.1"/>
    </source>
</evidence>